<feature type="compositionally biased region" description="Basic and acidic residues" evidence="6">
    <location>
        <begin position="465"/>
        <end position="479"/>
    </location>
</feature>
<comment type="subcellular location">
    <subcellularLocation>
        <location evidence="1">Nucleus</location>
    </subcellularLocation>
</comment>
<feature type="compositionally biased region" description="Basic and acidic residues" evidence="6">
    <location>
        <begin position="315"/>
        <end position="332"/>
    </location>
</feature>
<proteinExistence type="inferred from homology"/>
<feature type="compositionally biased region" description="Low complexity" evidence="6">
    <location>
        <begin position="182"/>
        <end position="223"/>
    </location>
</feature>
<dbReference type="Pfam" id="PF10403">
    <property type="entry name" value="BHD_1"/>
    <property type="match status" value="1"/>
</dbReference>
<evidence type="ECO:0000256" key="2">
    <source>
        <dbReference type="ARBA" id="ARBA00009525"/>
    </source>
</evidence>
<comment type="similarity">
    <text evidence="2">Belongs to the XPC family.</text>
</comment>
<dbReference type="EMBL" id="ML220115">
    <property type="protein sequence ID" value="TGZ82600.1"/>
    <property type="molecule type" value="Genomic_DNA"/>
</dbReference>
<evidence type="ECO:0000256" key="1">
    <source>
        <dbReference type="ARBA" id="ARBA00004123"/>
    </source>
</evidence>
<evidence type="ECO:0000256" key="6">
    <source>
        <dbReference type="SAM" id="MobiDB-lite"/>
    </source>
</evidence>
<dbReference type="GO" id="GO:0003697">
    <property type="term" value="F:single-stranded DNA binding"/>
    <property type="evidence" value="ECO:0007669"/>
    <property type="project" value="TreeGrafter"/>
</dbReference>
<feature type="compositionally biased region" description="Polar residues" evidence="6">
    <location>
        <begin position="28"/>
        <end position="41"/>
    </location>
</feature>
<dbReference type="GO" id="GO:0003684">
    <property type="term" value="F:damaged DNA binding"/>
    <property type="evidence" value="ECO:0007669"/>
    <property type="project" value="InterPro"/>
</dbReference>
<dbReference type="SMART" id="SM01032">
    <property type="entry name" value="BHD_3"/>
    <property type="match status" value="1"/>
</dbReference>
<gene>
    <name evidence="10" type="ORF">EX30DRAFT_363116</name>
</gene>
<feature type="compositionally biased region" description="Polar residues" evidence="6">
    <location>
        <begin position="1026"/>
        <end position="1038"/>
    </location>
</feature>
<evidence type="ECO:0000259" key="9">
    <source>
        <dbReference type="SMART" id="SM01032"/>
    </source>
</evidence>
<keyword evidence="5" id="KW-0539">Nucleus</keyword>
<keyword evidence="11" id="KW-1185">Reference proteome</keyword>
<evidence type="ECO:0000313" key="11">
    <source>
        <dbReference type="Proteomes" id="UP000298138"/>
    </source>
</evidence>
<dbReference type="InterPro" id="IPR018328">
    <property type="entry name" value="Rad4_beta-hairpin_dom3"/>
</dbReference>
<dbReference type="InParanoid" id="A0A4S2N0P4"/>
<feature type="compositionally biased region" description="Acidic residues" evidence="6">
    <location>
        <begin position="147"/>
        <end position="162"/>
    </location>
</feature>
<dbReference type="Gene3D" id="2.20.20.110">
    <property type="entry name" value="Rad4, beta-hairpin domain BHD1"/>
    <property type="match status" value="1"/>
</dbReference>
<feature type="compositionally biased region" description="Basic residues" evidence="6">
    <location>
        <begin position="509"/>
        <end position="519"/>
    </location>
</feature>
<dbReference type="InterPro" id="IPR042488">
    <property type="entry name" value="Rad4_BHD3_sf"/>
</dbReference>
<evidence type="ECO:0000256" key="5">
    <source>
        <dbReference type="ARBA" id="ARBA00023242"/>
    </source>
</evidence>
<feature type="domain" description="Rad4 beta-hairpin" evidence="7">
    <location>
        <begin position="684"/>
        <end position="741"/>
    </location>
</feature>
<evidence type="ECO:0000259" key="7">
    <source>
        <dbReference type="SMART" id="SM01030"/>
    </source>
</evidence>
<dbReference type="FunFam" id="3.30.70.2460:FF:000001">
    <property type="entry name" value="DNA repair protein Rad4 family"/>
    <property type="match status" value="1"/>
</dbReference>
<feature type="compositionally biased region" description="Acidic residues" evidence="6">
    <location>
        <begin position="1172"/>
        <end position="1190"/>
    </location>
</feature>
<sequence length="1190" mass="132817">METDIGSAGFGGAACWDVEGVMRSRATYYSSNDPTNPTIYSTRDHNDNGHGDLGRGNDYGKDNEGNDVHDENDHNLRARVDEMPVKRKQRGGVGAGRGRGKRRKVSRKEVVGGEGSPNEMEEQQIEQEKQGKEEELKELKLVPGFDTSDDDDSDDDDEEDINWETITLSAPSPTAPPPPRSGPSLANSLNHSSSSSSSSPSSSPSSQPLELTLHPIPTTTLTSHTKKKGASTQDRRLRLLTHCLHVQMLVYSGWVRNRWVSDEEVGARVLSHVPAGLMREVERVRYCVDTLVPDEASELAGEEEKRRRGKKGKGKQKEKQKETEKEKDKEKSAASNEQHLIRVCGSLMHWWKHRFHTTLPGLRKHGYRSGARYIAESRYAEETGRGVQGITEDGRPGRWYYDYGETVRGVQGMRESAERCEGSRDMGAMLFTALLRALGWRARLVFALRPIGFGVGAKEEAGEFVVPREEGKGGEGKVEEEGEEEEEESESSLTELSSEEDSDTPIRAMKAKGKAKSKSKPTSTIDRDLPYPNFWTELLLPHSHTYLTIDPHVLTLLGNTPSLYTKFEPRGAAATATKQVSSYTLAYSPDHTIKDVTTRYLSSGSLPGKTKGFRLPPRDIPIYNLSNELVSYRHVDWFSRVLRPYLKPHSWRTAIDDKEDTDLLALETAAKRAADEKKELMKARPRAETVAGYKNHPELVLERHLKREEALRPGAEVVKFVTLGKGEKKTTERVYWRKDVRACKAVENWTKEGRRIKVGEQPLKEVKRRAVTLRRKREVEEKAREGETVVQGLYSFEQTELNIPPPITNGIIPKNAFNNIDAYVPSLIPQGAVHIRLPRLAPLARKLGIDYADAVIGFEFKQQRAVPCIDGIVVAEEFEDVLREAWTEAEEVRRRKEEGKRREEAVRRWGRFVRGLRVLRRVRGMEMWGGGGGGEREGANPFAGKETMLLAGGLPKNAEDLEREGDEDGGVRLEGGFLRSDGNNNNNNNNSYDPDSAGGFILDDPAPQPSHSEPPPPHSVSTNPPISLQSLLASHQSKPSPSSSLSSPPPLSSPERELSECLDSADATSEYFSPHFSPQKKRKRGVGVGGRTGTPVVVVPRKRRKQQNQNQNRSRIEMREAENTVENAEHEADHGEEVKGEMEVKGTRRRSGRIAAAAALESTRLAGKGYAEEDGDEEENEDEEDEEGWD</sequence>
<feature type="compositionally biased region" description="Basic and acidic residues" evidence="6">
    <location>
        <begin position="42"/>
        <end position="85"/>
    </location>
</feature>
<feature type="domain" description="Rad4 beta-hairpin" evidence="9">
    <location>
        <begin position="812"/>
        <end position="886"/>
    </location>
</feature>
<evidence type="ECO:0000256" key="3">
    <source>
        <dbReference type="ARBA" id="ARBA00022763"/>
    </source>
</evidence>
<accession>A0A4S2N0P4</accession>
<dbReference type="Pfam" id="PF03835">
    <property type="entry name" value="Rad4"/>
    <property type="match status" value="1"/>
</dbReference>
<evidence type="ECO:0000256" key="4">
    <source>
        <dbReference type="ARBA" id="ARBA00023204"/>
    </source>
</evidence>
<feature type="compositionally biased region" description="Basic and acidic residues" evidence="6">
    <location>
        <begin position="126"/>
        <end position="140"/>
    </location>
</feature>
<dbReference type="Gene3D" id="3.30.60.290">
    <property type="entry name" value="Rad4, beta-hairpin domain BHD2"/>
    <property type="match status" value="1"/>
</dbReference>
<dbReference type="PANTHER" id="PTHR12135:SF2">
    <property type="entry name" value="DNA REPAIR PROTEIN RAD34"/>
    <property type="match status" value="1"/>
</dbReference>
<dbReference type="GO" id="GO:0000111">
    <property type="term" value="C:nucleotide-excision repair factor 2 complex"/>
    <property type="evidence" value="ECO:0007669"/>
    <property type="project" value="TreeGrafter"/>
</dbReference>
<feature type="compositionally biased region" description="Pro residues" evidence="6">
    <location>
        <begin position="1006"/>
        <end position="1018"/>
    </location>
</feature>
<name>A0A4S2N0P4_9PEZI</name>
<dbReference type="AlphaFoldDB" id="A0A4S2N0P4"/>
<dbReference type="InterPro" id="IPR018326">
    <property type="entry name" value="Rad4_beta-hairpin_dom1"/>
</dbReference>
<dbReference type="GO" id="GO:0006289">
    <property type="term" value="P:nucleotide-excision repair"/>
    <property type="evidence" value="ECO:0007669"/>
    <property type="project" value="InterPro"/>
</dbReference>
<dbReference type="Proteomes" id="UP000298138">
    <property type="component" value="Unassembled WGS sequence"/>
</dbReference>
<feature type="region of interest" description="Disordered" evidence="6">
    <location>
        <begin position="465"/>
        <end position="526"/>
    </location>
</feature>
<dbReference type="Pfam" id="PF10405">
    <property type="entry name" value="BHD_3"/>
    <property type="match status" value="1"/>
</dbReference>
<feature type="region of interest" description="Disordered" evidence="6">
    <location>
        <begin position="298"/>
        <end position="336"/>
    </location>
</feature>
<dbReference type="STRING" id="341454.A0A4S2N0P4"/>
<feature type="compositionally biased region" description="Acidic residues" evidence="6">
    <location>
        <begin position="480"/>
        <end position="490"/>
    </location>
</feature>
<dbReference type="GO" id="GO:0071942">
    <property type="term" value="C:XPC complex"/>
    <property type="evidence" value="ECO:0007669"/>
    <property type="project" value="TreeGrafter"/>
</dbReference>
<feature type="compositionally biased region" description="Basic and acidic residues" evidence="6">
    <location>
        <begin position="1114"/>
        <end position="1146"/>
    </location>
</feature>
<evidence type="ECO:0000313" key="10">
    <source>
        <dbReference type="EMBL" id="TGZ82600.1"/>
    </source>
</evidence>
<dbReference type="GO" id="GO:0006298">
    <property type="term" value="P:mismatch repair"/>
    <property type="evidence" value="ECO:0007669"/>
    <property type="project" value="TreeGrafter"/>
</dbReference>
<feature type="domain" description="Rad4 beta-hairpin" evidence="8">
    <location>
        <begin position="743"/>
        <end position="805"/>
    </location>
</feature>
<feature type="region of interest" description="Disordered" evidence="6">
    <location>
        <begin position="959"/>
        <end position="1190"/>
    </location>
</feature>
<dbReference type="OrthoDB" id="300780at2759"/>
<keyword evidence="3" id="KW-0227">DNA damage</keyword>
<organism evidence="10 11">
    <name type="scientific">Ascodesmis nigricans</name>
    <dbReference type="NCBI Taxonomy" id="341454"/>
    <lineage>
        <taxon>Eukaryota</taxon>
        <taxon>Fungi</taxon>
        <taxon>Dikarya</taxon>
        <taxon>Ascomycota</taxon>
        <taxon>Pezizomycotina</taxon>
        <taxon>Pezizomycetes</taxon>
        <taxon>Pezizales</taxon>
        <taxon>Ascodesmidaceae</taxon>
        <taxon>Ascodesmis</taxon>
    </lineage>
</organism>
<dbReference type="PANTHER" id="PTHR12135">
    <property type="entry name" value="DNA REPAIR PROTEIN XP-C / RAD4"/>
    <property type="match status" value="1"/>
</dbReference>
<dbReference type="SMART" id="SM01030">
    <property type="entry name" value="BHD_1"/>
    <property type="match status" value="1"/>
</dbReference>
<feature type="region of interest" description="Disordered" evidence="6">
    <location>
        <begin position="28"/>
        <end position="233"/>
    </location>
</feature>
<keyword evidence="4" id="KW-0234">DNA repair</keyword>
<dbReference type="GO" id="GO:0005737">
    <property type="term" value="C:cytoplasm"/>
    <property type="evidence" value="ECO:0007669"/>
    <property type="project" value="TreeGrafter"/>
</dbReference>
<dbReference type="InterPro" id="IPR038765">
    <property type="entry name" value="Papain-like_cys_pep_sf"/>
</dbReference>
<dbReference type="InterPro" id="IPR036985">
    <property type="entry name" value="Transglutaminase-like_sf"/>
</dbReference>
<dbReference type="InterPro" id="IPR018327">
    <property type="entry name" value="BHD_2"/>
</dbReference>
<reference evidence="10 11" key="1">
    <citation type="submission" date="2019-04" db="EMBL/GenBank/DDBJ databases">
        <title>Comparative genomics and transcriptomics to analyze fruiting body development in filamentous ascomycetes.</title>
        <authorList>
            <consortium name="DOE Joint Genome Institute"/>
            <person name="Lutkenhaus R."/>
            <person name="Traeger S."/>
            <person name="Breuer J."/>
            <person name="Kuo A."/>
            <person name="Lipzen A."/>
            <person name="Pangilinan J."/>
            <person name="Dilworth D."/>
            <person name="Sandor L."/>
            <person name="Poggeler S."/>
            <person name="Barry K."/>
            <person name="Grigoriev I.V."/>
            <person name="Nowrousian M."/>
        </authorList>
    </citation>
    <scope>NUCLEOTIDE SEQUENCE [LARGE SCALE GENOMIC DNA]</scope>
    <source>
        <strain evidence="10 11">CBS 389.68</strain>
    </source>
</reference>
<dbReference type="InterPro" id="IPR018325">
    <property type="entry name" value="Rad4/PNGase_transGLS-fold"/>
</dbReference>
<dbReference type="Gene3D" id="3.30.70.2460">
    <property type="entry name" value="Rad4, beta-hairpin domain BHD3"/>
    <property type="match status" value="1"/>
</dbReference>
<protein>
    <submittedName>
        <fullName evidence="10">Rad4-domain-containing protein</fullName>
    </submittedName>
</protein>
<evidence type="ECO:0000259" key="8">
    <source>
        <dbReference type="SMART" id="SM01031"/>
    </source>
</evidence>
<dbReference type="SUPFAM" id="SSF54001">
    <property type="entry name" value="Cysteine proteinases"/>
    <property type="match status" value="1"/>
</dbReference>
<dbReference type="Gene3D" id="3.90.260.10">
    <property type="entry name" value="Transglutaminase-like"/>
    <property type="match status" value="1"/>
</dbReference>
<dbReference type="InterPro" id="IPR004583">
    <property type="entry name" value="DNA_repair_Rad4"/>
</dbReference>
<dbReference type="SMART" id="SM01031">
    <property type="entry name" value="BHD_2"/>
    <property type="match status" value="1"/>
</dbReference>
<dbReference type="Pfam" id="PF10404">
    <property type="entry name" value="BHD_2"/>
    <property type="match status" value="1"/>
</dbReference>